<dbReference type="InterPro" id="IPR007553">
    <property type="entry name" value="2-thiour_desulf"/>
</dbReference>
<sequence>MATRPTLWVSACLLGKPVRYDGGHKHQAGLENWLNSWAHIVPLCPEVFAGLGTPRPPIQRQQTAQGDRLVLAETGEPTAAALPDACQTLVRQQPVPAGAILKARSPSCGAGNSPLFDPHNRLIGHGDGVFVQALKARFEGLAIVDEEQLHTQAQRQAFYRSVMRGIGEAD</sequence>
<dbReference type="Proteomes" id="UP000000466">
    <property type="component" value="Chromosome"/>
</dbReference>
<protein>
    <submittedName>
        <fullName evidence="1">Uncharacterized protein</fullName>
    </submittedName>
</protein>
<dbReference type="PANTHER" id="PTHR30087:SF0">
    <property type="entry name" value="INNER MEMBRANE PROTEIN"/>
    <property type="match status" value="1"/>
</dbReference>
<dbReference type="OrthoDB" id="495783at2"/>
<dbReference type="Pfam" id="PF04463">
    <property type="entry name" value="2-thiour_desulf"/>
    <property type="match status" value="1"/>
</dbReference>
<dbReference type="eggNOG" id="COG1683">
    <property type="taxonomic scope" value="Bacteria"/>
</dbReference>
<evidence type="ECO:0000313" key="2">
    <source>
        <dbReference type="Proteomes" id="UP000000466"/>
    </source>
</evidence>
<gene>
    <name evidence="1" type="ordered locus">M5M_13175</name>
</gene>
<accession>K4KKV3</accession>
<dbReference type="PANTHER" id="PTHR30087">
    <property type="entry name" value="INNER MEMBRANE PROTEIN"/>
    <property type="match status" value="1"/>
</dbReference>
<dbReference type="KEGG" id="saga:M5M_13175"/>
<keyword evidence="2" id="KW-1185">Reference proteome</keyword>
<name>K4KKV3_SIMAS</name>
<evidence type="ECO:0000313" key="1">
    <source>
        <dbReference type="EMBL" id="AFU99779.1"/>
    </source>
</evidence>
<dbReference type="HOGENOM" id="CLU_076318_2_2_6"/>
<proteinExistence type="predicted"/>
<dbReference type="EMBL" id="CP003746">
    <property type="protein sequence ID" value="AFU99779.1"/>
    <property type="molecule type" value="Genomic_DNA"/>
</dbReference>
<organism evidence="1 2">
    <name type="scientific">Simiduia agarivorans (strain DSM 21679 / JCM 13881 / BCRC 17597 / SA1)</name>
    <dbReference type="NCBI Taxonomy" id="1117647"/>
    <lineage>
        <taxon>Bacteria</taxon>
        <taxon>Pseudomonadati</taxon>
        <taxon>Pseudomonadota</taxon>
        <taxon>Gammaproteobacteria</taxon>
        <taxon>Cellvibrionales</taxon>
        <taxon>Cellvibrionaceae</taxon>
        <taxon>Simiduia</taxon>
    </lineage>
</organism>
<reference evidence="1 2" key="1">
    <citation type="journal article" date="2013" name="Genome Announc.">
        <title>Complete genome sequence of Simiduia agarivorans SA1(T), a marine bacterium able to degrade a variety of polysaccharides.</title>
        <authorList>
            <person name="Lin S.Y."/>
            <person name="Shieh W.Y."/>
            <person name="Chen J.S."/>
            <person name="Tang S.L."/>
        </authorList>
    </citation>
    <scope>NUCLEOTIDE SEQUENCE [LARGE SCALE GENOMIC DNA]</scope>
    <source>
        <strain evidence="2">DSM 21679 / JCM 13881 / BCRC 17597 / SA1</strain>
    </source>
</reference>
<dbReference type="RefSeq" id="WP_015047942.1">
    <property type="nucleotide sequence ID" value="NC_018868.3"/>
</dbReference>
<dbReference type="AlphaFoldDB" id="K4KKV3"/>